<keyword evidence="1" id="KW-0732">Signal</keyword>
<dbReference type="InterPro" id="IPR051171">
    <property type="entry name" value="CaCA"/>
</dbReference>
<evidence type="ECO:0000256" key="4">
    <source>
        <dbReference type="ARBA" id="ARBA00023065"/>
    </source>
</evidence>
<name>A0ABU5IH30_9BURK</name>
<dbReference type="PROSITE" id="PS00330">
    <property type="entry name" value="HEMOLYSIN_CALCIUM"/>
    <property type="match status" value="2"/>
</dbReference>
<dbReference type="EMBL" id="JAXOJX010000030">
    <property type="protein sequence ID" value="MDZ5458441.1"/>
    <property type="molecule type" value="Genomic_DNA"/>
</dbReference>
<evidence type="ECO:0000256" key="3">
    <source>
        <dbReference type="ARBA" id="ARBA00022837"/>
    </source>
</evidence>
<comment type="caution">
    <text evidence="7">The sequence shown here is derived from an EMBL/GenBank/DDBJ whole genome shotgun (WGS) entry which is preliminary data.</text>
</comment>
<dbReference type="InterPro" id="IPR018511">
    <property type="entry name" value="Hemolysin-typ_Ca-bd_CS"/>
</dbReference>
<evidence type="ECO:0000313" key="7">
    <source>
        <dbReference type="EMBL" id="MDZ5458441.1"/>
    </source>
</evidence>
<keyword evidence="2" id="KW-0677">Repeat</keyword>
<dbReference type="SUPFAM" id="SSF51120">
    <property type="entry name" value="beta-Roll"/>
    <property type="match status" value="1"/>
</dbReference>
<dbReference type="Pfam" id="PF03160">
    <property type="entry name" value="Calx-beta"/>
    <property type="match status" value="5"/>
</dbReference>
<feature type="domain" description="Calx-beta" evidence="6">
    <location>
        <begin position="223"/>
        <end position="317"/>
    </location>
</feature>
<gene>
    <name evidence="7" type="ORF">SM757_17835</name>
</gene>
<dbReference type="InterPro" id="IPR003644">
    <property type="entry name" value="Calx_beta"/>
</dbReference>
<feature type="compositionally biased region" description="Low complexity" evidence="5">
    <location>
        <begin position="733"/>
        <end position="742"/>
    </location>
</feature>
<sequence length="907" mass="93533">MSILVDDIAVDESAGVARFTVRLSEASDTAVAVHWATADGSARSGVDYTARAGVLGFDPGQLSLVVTVPLLDNATHEGTELFKLTLFDPVNDDIGRAAAWATVLDDDAPAGRPTLRVADTVVDDAEGKALFTLVLDRPSTGTVRVNLATADGSAFAGNDFVALAPQTLSFAPGEVVKTVAVDVMPRAFSNTPSAWFDLQLSAPTGLNLPDTNARAFIVGSADVRVFPVSDPVISVLDAQAGESDATLDFVVNLSAKPFQDVSVNWRVDGLTARAGSDFVAQSGTLVFRAGELAQVLHVPLLEDRAPESDELVRLSLSAPVNAQLGDGAGDVLGTIHDNDRPSGTPVIRVDDGIVDNYEHLARFNVWLDRPSTAPVTVRYATADASASSSRDQGDFAAQALQTLVFAPGETNKTVYVPIHTVNPFVIHADSEFFDLQLSAPTGATLGDARAHMVIPAHYFGSGSGGGGVGNAVALPSREADTVLDVLLLAQPSNRLQSVSYSTQDGSAHAGSDYVAQSGTVVFAPGQTLQVLHIPLLDDGIAENTETFTIRLAGAGVPAVTATILDNERIATGPVRAVGSPGGDNVLIGHVGTDEVVGGLGNDLLDGVAGVTLRGLGGNDAYLVEARGDVVVEQPGDGHDAVWAYLDYTLPANVEDLHLLGPAQRASGNALDNWMFGNAAANAMSGLDGRDTLQGGDGADTLNGGNGDDELRGEAGNDVLNGGAGNDRLRGNEGADTLDGQGGDDLLVGDMDGERLTGGAGADVFAIPFVSPYWDGVLPTVVTDFSSPDDRFVLGMYSSIGDRDLTIDNPLVRGAPGGFSTASDLVIFTRDIGGDITAASAAAQIGSATSAYAANDQRLFVVDNGAQTGVFLFLSDGGDGRVSADELTLIVLADGGPSGLSDYSFGLV</sequence>
<evidence type="ECO:0000259" key="6">
    <source>
        <dbReference type="SMART" id="SM00237"/>
    </source>
</evidence>
<keyword evidence="4" id="KW-0406">Ion transport</keyword>
<dbReference type="PANTHER" id="PTHR11878:SF65">
    <property type="entry name" value="NA_CA-EXCHANGE PROTEIN, ISOFORM G"/>
    <property type="match status" value="1"/>
</dbReference>
<evidence type="ECO:0000256" key="2">
    <source>
        <dbReference type="ARBA" id="ARBA00022737"/>
    </source>
</evidence>
<dbReference type="RefSeq" id="WP_322466517.1">
    <property type="nucleotide sequence ID" value="NZ_JAXOJX010000030.1"/>
</dbReference>
<accession>A0ABU5IH30</accession>
<feature type="domain" description="Calx-beta" evidence="6">
    <location>
        <begin position="469"/>
        <end position="552"/>
    </location>
</feature>
<dbReference type="InterPro" id="IPR011049">
    <property type="entry name" value="Serralysin-like_metalloprot_C"/>
</dbReference>
<feature type="domain" description="Calx-beta" evidence="6">
    <location>
        <begin position="99"/>
        <end position="201"/>
    </location>
</feature>
<reference evidence="7 8" key="1">
    <citation type="submission" date="2023-11" db="EMBL/GenBank/DDBJ databases">
        <title>Draft genome of Azohydromonas lata strain H1 (DSM1123), a polyhydroxyalkanoate producer.</title>
        <authorList>
            <person name="Traversa D."/>
            <person name="D'Addabbo P."/>
            <person name="Pazzani C."/>
            <person name="Manzari C."/>
            <person name="Chiara M."/>
            <person name="Scrascia M."/>
        </authorList>
    </citation>
    <scope>NUCLEOTIDE SEQUENCE [LARGE SCALE GENOMIC DNA]</scope>
    <source>
        <strain evidence="7 8">H1</strain>
    </source>
</reference>
<dbReference type="InterPro" id="IPR001343">
    <property type="entry name" value="Hemolysn_Ca-bd"/>
</dbReference>
<dbReference type="Pfam" id="PF00353">
    <property type="entry name" value="HemolysinCabind"/>
    <property type="match status" value="3"/>
</dbReference>
<keyword evidence="3" id="KW-0106">Calcium</keyword>
<dbReference type="Gene3D" id="2.60.40.2030">
    <property type="match status" value="5"/>
</dbReference>
<evidence type="ECO:0000256" key="1">
    <source>
        <dbReference type="ARBA" id="ARBA00022729"/>
    </source>
</evidence>
<organism evidence="7 8">
    <name type="scientific">Azohydromonas lata</name>
    <dbReference type="NCBI Taxonomy" id="45677"/>
    <lineage>
        <taxon>Bacteria</taxon>
        <taxon>Pseudomonadati</taxon>
        <taxon>Pseudomonadota</taxon>
        <taxon>Betaproteobacteria</taxon>
        <taxon>Burkholderiales</taxon>
        <taxon>Sphaerotilaceae</taxon>
        <taxon>Azohydromonas</taxon>
    </lineage>
</organism>
<proteinExistence type="predicted"/>
<evidence type="ECO:0000313" key="8">
    <source>
        <dbReference type="Proteomes" id="UP001293718"/>
    </source>
</evidence>
<evidence type="ECO:0000256" key="5">
    <source>
        <dbReference type="SAM" id="MobiDB-lite"/>
    </source>
</evidence>
<feature type="region of interest" description="Disordered" evidence="5">
    <location>
        <begin position="690"/>
        <end position="742"/>
    </location>
</feature>
<keyword evidence="4" id="KW-0813">Transport</keyword>
<dbReference type="InterPro" id="IPR038081">
    <property type="entry name" value="CalX-like_sf"/>
</dbReference>
<dbReference type="SUPFAM" id="SSF141072">
    <property type="entry name" value="CalX-like"/>
    <property type="match status" value="5"/>
</dbReference>
<protein>
    <submittedName>
        <fullName evidence="7">Calx-beta domain-containing protein</fullName>
    </submittedName>
</protein>
<dbReference type="PRINTS" id="PR00313">
    <property type="entry name" value="CABNDNGRPT"/>
</dbReference>
<dbReference type="SMART" id="SM00237">
    <property type="entry name" value="Calx_beta"/>
    <property type="match status" value="4"/>
</dbReference>
<dbReference type="Gene3D" id="2.150.10.10">
    <property type="entry name" value="Serralysin-like metalloprotease, C-terminal"/>
    <property type="match status" value="2"/>
</dbReference>
<feature type="domain" description="Calx-beta" evidence="6">
    <location>
        <begin position="1"/>
        <end position="87"/>
    </location>
</feature>
<dbReference type="PANTHER" id="PTHR11878">
    <property type="entry name" value="SODIUM/CALCIUM EXCHANGER"/>
    <property type="match status" value="1"/>
</dbReference>
<dbReference type="Proteomes" id="UP001293718">
    <property type="component" value="Unassembled WGS sequence"/>
</dbReference>
<keyword evidence="8" id="KW-1185">Reference proteome</keyword>